<reference evidence="7 8" key="1">
    <citation type="journal article" date="2012" name="J. Bacteriol.">
        <title>Genome Sequence of the Antarctic Psychrophile Bacterium Planococcus antarcticus DSM 14505.</title>
        <authorList>
            <person name="Margolles A."/>
            <person name="Gueimonde M."/>
            <person name="Sanchez B."/>
        </authorList>
    </citation>
    <scope>NUCLEOTIDE SEQUENCE [LARGE SCALE GENOMIC DNA]</scope>
    <source>
        <strain evidence="7 8">DSM 14505</strain>
    </source>
</reference>
<dbReference type="GO" id="GO:0022857">
    <property type="term" value="F:transmembrane transporter activity"/>
    <property type="evidence" value="ECO:0007669"/>
    <property type="project" value="InterPro"/>
</dbReference>
<feature type="transmembrane region" description="Helical" evidence="6">
    <location>
        <begin position="54"/>
        <end position="76"/>
    </location>
</feature>
<dbReference type="SUPFAM" id="SSF103473">
    <property type="entry name" value="MFS general substrate transporter"/>
    <property type="match status" value="1"/>
</dbReference>
<feature type="transmembrane region" description="Helical" evidence="6">
    <location>
        <begin position="154"/>
        <end position="173"/>
    </location>
</feature>
<comment type="subcellular location">
    <subcellularLocation>
        <location evidence="1">Cell membrane</location>
        <topology evidence="1">Multi-pass membrane protein</topology>
    </subcellularLocation>
</comment>
<evidence type="ECO:0000256" key="5">
    <source>
        <dbReference type="ARBA" id="ARBA00023136"/>
    </source>
</evidence>
<feature type="transmembrane region" description="Helical" evidence="6">
    <location>
        <begin position="236"/>
        <end position="259"/>
    </location>
</feature>
<sequence>MENIKMIKQEKKFNLLGSKSFVVLLIATVASSLSLSMFMFIQSWYVVAELNKEAGLGIIMICLTVPRMFSMIIGGVLADQKRQNRIMFLSDSSTAIVLFGLAILFMYFNEVPIWILAINAAFIGIFGGIFEPARDSLLPKIVKTEQLTRANSMTQGAIQIALFSGPLLAGLLISVISYHLLLIIISLLLCLSGIGVLFIKIPQKQNRLDEQPEINFINNLKEGFVYTWQEPLMRGIFIIAMVSNLFISGPLMMGLPIFVRGVLDGNSLDFSFVQGGLTFGMIAGSVLIGVINMKKNRGAYTLYLIALQGVGMLVFSQIQTLSIAVIVIIIIGVLIPAINIPLVSMVQTYTDENKVGRVMSLIRTGSLGLIPLSYAITSSLLGLGIDINVIMAWSSLPLLACTAILFILVPVIRKTD</sequence>
<evidence type="ECO:0000256" key="1">
    <source>
        <dbReference type="ARBA" id="ARBA00004651"/>
    </source>
</evidence>
<organism evidence="7 8">
    <name type="scientific">Planococcus antarcticus DSM 14505</name>
    <dbReference type="NCBI Taxonomy" id="1185653"/>
    <lineage>
        <taxon>Bacteria</taxon>
        <taxon>Bacillati</taxon>
        <taxon>Bacillota</taxon>
        <taxon>Bacilli</taxon>
        <taxon>Bacillales</taxon>
        <taxon>Caryophanaceae</taxon>
        <taxon>Planococcus</taxon>
    </lineage>
</organism>
<evidence type="ECO:0000313" key="8">
    <source>
        <dbReference type="Proteomes" id="UP000004725"/>
    </source>
</evidence>
<feature type="transmembrane region" description="Helical" evidence="6">
    <location>
        <begin position="298"/>
        <end position="315"/>
    </location>
</feature>
<dbReference type="Proteomes" id="UP000004725">
    <property type="component" value="Unassembled WGS sequence"/>
</dbReference>
<feature type="transmembrane region" description="Helical" evidence="6">
    <location>
        <begin position="88"/>
        <end position="107"/>
    </location>
</feature>
<keyword evidence="3 6" id="KW-0812">Transmembrane</keyword>
<feature type="transmembrane region" description="Helical" evidence="6">
    <location>
        <begin position="271"/>
        <end position="291"/>
    </location>
</feature>
<comment type="caution">
    <text evidence="7">The sequence shown here is derived from an EMBL/GenBank/DDBJ whole genome shotgun (WGS) entry which is preliminary data.</text>
</comment>
<dbReference type="InterPro" id="IPR036259">
    <property type="entry name" value="MFS_trans_sf"/>
</dbReference>
<dbReference type="AlphaFoldDB" id="A0AA87IK86"/>
<feature type="transmembrane region" description="Helical" evidence="6">
    <location>
        <begin position="21"/>
        <end position="42"/>
    </location>
</feature>
<keyword evidence="2" id="KW-1003">Cell membrane</keyword>
<feature type="transmembrane region" description="Helical" evidence="6">
    <location>
        <begin position="179"/>
        <end position="199"/>
    </location>
</feature>
<dbReference type="PANTHER" id="PTHR23513">
    <property type="entry name" value="INTEGRAL MEMBRANE EFFLUX PROTEIN-RELATED"/>
    <property type="match status" value="1"/>
</dbReference>
<feature type="transmembrane region" description="Helical" evidence="6">
    <location>
        <begin position="367"/>
        <end position="385"/>
    </location>
</feature>
<evidence type="ECO:0000256" key="3">
    <source>
        <dbReference type="ARBA" id="ARBA00022692"/>
    </source>
</evidence>
<feature type="transmembrane region" description="Helical" evidence="6">
    <location>
        <begin position="113"/>
        <end position="133"/>
    </location>
</feature>
<evidence type="ECO:0000256" key="4">
    <source>
        <dbReference type="ARBA" id="ARBA00022989"/>
    </source>
</evidence>
<dbReference type="PANTHER" id="PTHR23513:SF6">
    <property type="entry name" value="MAJOR FACILITATOR SUPERFAMILY ASSOCIATED DOMAIN-CONTAINING PROTEIN"/>
    <property type="match status" value="1"/>
</dbReference>
<dbReference type="CDD" id="cd06173">
    <property type="entry name" value="MFS_MefA_like"/>
    <property type="match status" value="1"/>
</dbReference>
<keyword evidence="4 6" id="KW-1133">Transmembrane helix</keyword>
<accession>A0AA87IK86</accession>
<evidence type="ECO:0000256" key="6">
    <source>
        <dbReference type="SAM" id="Phobius"/>
    </source>
</evidence>
<protein>
    <submittedName>
        <fullName evidence="7">MFS-type transporter</fullName>
    </submittedName>
</protein>
<dbReference type="EMBL" id="AJYB01000046">
    <property type="protein sequence ID" value="EIM05897.1"/>
    <property type="molecule type" value="Genomic_DNA"/>
</dbReference>
<proteinExistence type="predicted"/>
<dbReference type="Gene3D" id="1.20.1250.20">
    <property type="entry name" value="MFS general substrate transporter like domains"/>
    <property type="match status" value="1"/>
</dbReference>
<evidence type="ECO:0000313" key="7">
    <source>
        <dbReference type="EMBL" id="EIM05897.1"/>
    </source>
</evidence>
<evidence type="ECO:0000256" key="2">
    <source>
        <dbReference type="ARBA" id="ARBA00022475"/>
    </source>
</evidence>
<feature type="transmembrane region" description="Helical" evidence="6">
    <location>
        <begin position="321"/>
        <end position="346"/>
    </location>
</feature>
<feature type="transmembrane region" description="Helical" evidence="6">
    <location>
        <begin position="391"/>
        <end position="412"/>
    </location>
</feature>
<keyword evidence="5 6" id="KW-0472">Membrane</keyword>
<gene>
    <name evidence="7" type="ORF">A1A1_13787</name>
</gene>
<dbReference type="InterPro" id="IPR011701">
    <property type="entry name" value="MFS"/>
</dbReference>
<name>A0AA87IK86_9BACL</name>
<dbReference type="Pfam" id="PF07690">
    <property type="entry name" value="MFS_1"/>
    <property type="match status" value="1"/>
</dbReference>
<dbReference type="GO" id="GO:0005886">
    <property type="term" value="C:plasma membrane"/>
    <property type="evidence" value="ECO:0007669"/>
    <property type="project" value="UniProtKB-SubCell"/>
</dbReference>